<dbReference type="InterPro" id="IPR036771">
    <property type="entry name" value="ATPsynth_dsu/esu_N"/>
</dbReference>
<proteinExistence type="inferred from homology"/>
<evidence type="ECO:0000256" key="10">
    <source>
        <dbReference type="HAMAP-Rule" id="MF_00530"/>
    </source>
</evidence>
<dbReference type="HAMAP" id="MF_00530">
    <property type="entry name" value="ATP_synth_epsil_bac"/>
    <property type="match status" value="1"/>
</dbReference>
<evidence type="ECO:0000313" key="15">
    <source>
        <dbReference type="Proteomes" id="UP000076400"/>
    </source>
</evidence>
<dbReference type="SUPFAM" id="SSF51344">
    <property type="entry name" value="Epsilon subunit of F1F0-ATP synthase N-terminal domain"/>
    <property type="match status" value="1"/>
</dbReference>
<evidence type="ECO:0000256" key="3">
    <source>
        <dbReference type="ARBA" id="ARBA00005712"/>
    </source>
</evidence>
<keyword evidence="12" id="KW-0175">Coiled coil</keyword>
<evidence type="ECO:0000256" key="11">
    <source>
        <dbReference type="RuleBase" id="RU003656"/>
    </source>
</evidence>
<dbReference type="NCBIfam" id="TIGR01216">
    <property type="entry name" value="ATP_synt_epsi"/>
    <property type="match status" value="1"/>
</dbReference>
<comment type="subcellular location">
    <subcellularLocation>
        <location evidence="10">Cell membrane</location>
        <topology evidence="10">Peripheral membrane protein</topology>
    </subcellularLocation>
    <subcellularLocation>
        <location evidence="2">Endomembrane system</location>
        <topology evidence="2">Peripheral membrane protein</topology>
    </subcellularLocation>
</comment>
<dbReference type="RefSeq" id="WP_067555808.1">
    <property type="nucleotide sequence ID" value="NZ_LPXN01000105.1"/>
</dbReference>
<dbReference type="GO" id="GO:0012505">
    <property type="term" value="C:endomembrane system"/>
    <property type="evidence" value="ECO:0007669"/>
    <property type="project" value="UniProtKB-SubCell"/>
</dbReference>
<evidence type="ECO:0000256" key="1">
    <source>
        <dbReference type="ARBA" id="ARBA00003543"/>
    </source>
</evidence>
<evidence type="ECO:0000256" key="6">
    <source>
        <dbReference type="ARBA" id="ARBA00023065"/>
    </source>
</evidence>
<keyword evidence="8 10" id="KW-0139">CF(1)</keyword>
<dbReference type="InterPro" id="IPR001469">
    <property type="entry name" value="ATP_synth_F1_dsu/esu"/>
</dbReference>
<keyword evidence="9 10" id="KW-0066">ATP synthesis</keyword>
<comment type="similarity">
    <text evidence="3 10 11">Belongs to the ATPase epsilon chain family.</text>
</comment>
<feature type="coiled-coil region" evidence="12">
    <location>
        <begin position="92"/>
        <end position="119"/>
    </location>
</feature>
<dbReference type="PANTHER" id="PTHR13822:SF10">
    <property type="entry name" value="ATP SYNTHASE EPSILON CHAIN, CHLOROPLASTIC"/>
    <property type="match status" value="1"/>
</dbReference>
<dbReference type="STRING" id="580166.AUP43_01930"/>
<evidence type="ECO:0000256" key="12">
    <source>
        <dbReference type="SAM" id="Coils"/>
    </source>
</evidence>
<sequence length="136" mass="14813">MAETTNFELVSPEKLLISQPVEMVVVPGAEGYFGVLPRHAPLISTLIPGVIQIYEGGQIKERIFVAGGFAEVTEDRCTVLADEAIPLAELDRAAIEQRLKDQKEDLQAAKTDAEKAALQEKIDVTNAMIRALETGH</sequence>
<dbReference type="PANTHER" id="PTHR13822">
    <property type="entry name" value="ATP SYNTHASE DELTA/EPSILON CHAIN"/>
    <property type="match status" value="1"/>
</dbReference>
<dbReference type="Gene3D" id="2.60.15.10">
    <property type="entry name" value="F0F1 ATP synthase delta/epsilon subunit, N-terminal"/>
    <property type="match status" value="1"/>
</dbReference>
<dbReference type="GO" id="GO:0046933">
    <property type="term" value="F:proton-transporting ATP synthase activity, rotational mechanism"/>
    <property type="evidence" value="ECO:0007669"/>
    <property type="project" value="UniProtKB-UniRule"/>
</dbReference>
<protein>
    <recommendedName>
        <fullName evidence="10">ATP synthase epsilon chain</fullName>
    </recommendedName>
    <alternativeName>
        <fullName evidence="10">ATP synthase F1 sector epsilon subunit</fullName>
    </alternativeName>
    <alternativeName>
        <fullName evidence="10">F-ATPase epsilon subunit</fullName>
    </alternativeName>
</protein>
<name>A0A154W4I5_9PROT</name>
<keyword evidence="15" id="KW-1185">Reference proteome</keyword>
<accession>A0A154W4I5</accession>
<dbReference type="EMBL" id="LPXN01000105">
    <property type="protein sequence ID" value="KZD08377.1"/>
    <property type="molecule type" value="Genomic_DNA"/>
</dbReference>
<keyword evidence="7 10" id="KW-0472">Membrane</keyword>
<evidence type="ECO:0000256" key="7">
    <source>
        <dbReference type="ARBA" id="ARBA00023136"/>
    </source>
</evidence>
<comment type="subunit">
    <text evidence="10 11">F-type ATPases have 2 components, CF(1) - the catalytic core - and CF(0) - the membrane proton channel. CF(1) has five subunits: alpha(3), beta(3), gamma(1), delta(1), epsilon(1). CF(0) has three main subunits: a, b and c.</text>
</comment>
<evidence type="ECO:0000313" key="14">
    <source>
        <dbReference type="EMBL" id="KZD08377.1"/>
    </source>
</evidence>
<keyword evidence="5 10" id="KW-0375">Hydrogen ion transport</keyword>
<dbReference type="NCBIfam" id="NF001851">
    <property type="entry name" value="PRK00571.2-4"/>
    <property type="match status" value="1"/>
</dbReference>
<evidence type="ECO:0000259" key="13">
    <source>
        <dbReference type="Pfam" id="PF02823"/>
    </source>
</evidence>
<comment type="caution">
    <text evidence="14">The sequence shown here is derived from an EMBL/GenBank/DDBJ whole genome shotgun (WGS) entry which is preliminary data.</text>
</comment>
<reference evidence="14 15" key="1">
    <citation type="submission" date="2015-12" db="EMBL/GenBank/DDBJ databases">
        <title>Genome sequence of Oceanibaculum pacificum MCCC 1A02656.</title>
        <authorList>
            <person name="Lu L."/>
            <person name="Lai Q."/>
            <person name="Shao Z."/>
            <person name="Qian P."/>
        </authorList>
    </citation>
    <scope>NUCLEOTIDE SEQUENCE [LARGE SCALE GENOMIC DNA]</scope>
    <source>
        <strain evidence="14 15">MCCC 1A02656</strain>
    </source>
</reference>
<organism evidence="14 15">
    <name type="scientific">Oceanibaculum pacificum</name>
    <dbReference type="NCBI Taxonomy" id="580166"/>
    <lineage>
        <taxon>Bacteria</taxon>
        <taxon>Pseudomonadati</taxon>
        <taxon>Pseudomonadota</taxon>
        <taxon>Alphaproteobacteria</taxon>
        <taxon>Rhodospirillales</taxon>
        <taxon>Oceanibaculaceae</taxon>
        <taxon>Oceanibaculum</taxon>
    </lineage>
</organism>
<keyword evidence="10" id="KW-1003">Cell membrane</keyword>
<dbReference type="Pfam" id="PF02823">
    <property type="entry name" value="ATP-synt_DE_N"/>
    <property type="match status" value="1"/>
</dbReference>
<evidence type="ECO:0000256" key="5">
    <source>
        <dbReference type="ARBA" id="ARBA00022781"/>
    </source>
</evidence>
<keyword evidence="6 10" id="KW-0406">Ion transport</keyword>
<comment type="function">
    <text evidence="1 10">Produces ATP from ADP in the presence of a proton gradient across the membrane.</text>
</comment>
<evidence type="ECO:0000256" key="4">
    <source>
        <dbReference type="ARBA" id="ARBA00022448"/>
    </source>
</evidence>
<gene>
    <name evidence="10" type="primary">atpC</name>
    <name evidence="14" type="ORF">AUP43_01930</name>
</gene>
<feature type="domain" description="ATP synthase F1 complex delta/epsilon subunit N-terminal" evidence="13">
    <location>
        <begin position="6"/>
        <end position="84"/>
    </location>
</feature>
<evidence type="ECO:0000256" key="2">
    <source>
        <dbReference type="ARBA" id="ARBA00004184"/>
    </source>
</evidence>
<evidence type="ECO:0000256" key="9">
    <source>
        <dbReference type="ARBA" id="ARBA00023310"/>
    </source>
</evidence>
<dbReference type="InterPro" id="IPR020546">
    <property type="entry name" value="ATP_synth_F1_dsu/esu_N"/>
</dbReference>
<dbReference type="OrthoDB" id="9799969at2"/>
<dbReference type="AlphaFoldDB" id="A0A154W4I5"/>
<evidence type="ECO:0000256" key="8">
    <source>
        <dbReference type="ARBA" id="ARBA00023196"/>
    </source>
</evidence>
<keyword evidence="4 10" id="KW-0813">Transport</keyword>
<dbReference type="CDD" id="cd12152">
    <property type="entry name" value="F1-ATPase_delta"/>
    <property type="match status" value="1"/>
</dbReference>
<dbReference type="Proteomes" id="UP000076400">
    <property type="component" value="Unassembled WGS sequence"/>
</dbReference>
<dbReference type="GO" id="GO:0045259">
    <property type="term" value="C:proton-transporting ATP synthase complex"/>
    <property type="evidence" value="ECO:0007669"/>
    <property type="project" value="UniProtKB-KW"/>
</dbReference>
<dbReference type="GO" id="GO:0005886">
    <property type="term" value="C:plasma membrane"/>
    <property type="evidence" value="ECO:0007669"/>
    <property type="project" value="UniProtKB-SubCell"/>
</dbReference>
<dbReference type="GO" id="GO:0005524">
    <property type="term" value="F:ATP binding"/>
    <property type="evidence" value="ECO:0007669"/>
    <property type="project" value="UniProtKB-UniRule"/>
</dbReference>